<comment type="caution">
    <text evidence="2">The sequence shown here is derived from an EMBL/GenBank/DDBJ whole genome shotgun (WGS) entry which is preliminary data.</text>
</comment>
<organism evidence="2 3">
    <name type="scientific">Portunus trituberculatus</name>
    <name type="common">Swimming crab</name>
    <name type="synonym">Neptunus trituberculatus</name>
    <dbReference type="NCBI Taxonomy" id="210409"/>
    <lineage>
        <taxon>Eukaryota</taxon>
        <taxon>Metazoa</taxon>
        <taxon>Ecdysozoa</taxon>
        <taxon>Arthropoda</taxon>
        <taxon>Crustacea</taxon>
        <taxon>Multicrustacea</taxon>
        <taxon>Malacostraca</taxon>
        <taxon>Eumalacostraca</taxon>
        <taxon>Eucarida</taxon>
        <taxon>Decapoda</taxon>
        <taxon>Pleocyemata</taxon>
        <taxon>Brachyura</taxon>
        <taxon>Eubrachyura</taxon>
        <taxon>Portunoidea</taxon>
        <taxon>Portunidae</taxon>
        <taxon>Portuninae</taxon>
        <taxon>Portunus</taxon>
    </lineage>
</organism>
<reference evidence="2 3" key="1">
    <citation type="submission" date="2019-05" db="EMBL/GenBank/DDBJ databases">
        <title>Another draft genome of Portunus trituberculatus and its Hox gene families provides insights of decapod evolution.</title>
        <authorList>
            <person name="Jeong J.-H."/>
            <person name="Song I."/>
            <person name="Kim S."/>
            <person name="Choi T."/>
            <person name="Kim D."/>
            <person name="Ryu S."/>
            <person name="Kim W."/>
        </authorList>
    </citation>
    <scope>NUCLEOTIDE SEQUENCE [LARGE SCALE GENOMIC DNA]</scope>
    <source>
        <tissue evidence="2">Muscle</tissue>
    </source>
</reference>
<accession>A0A5B7DG69</accession>
<gene>
    <name evidence="2" type="ORF">E2C01_013427</name>
</gene>
<evidence type="ECO:0000313" key="3">
    <source>
        <dbReference type="Proteomes" id="UP000324222"/>
    </source>
</evidence>
<dbReference type="Proteomes" id="UP000324222">
    <property type="component" value="Unassembled WGS sequence"/>
</dbReference>
<sequence length="59" mass="6286">MDGEAQDTSTSASGSDGSAAASQVLQKNLFVLLVKPFEGCRPPRSEMKERETLANTNLT</sequence>
<feature type="compositionally biased region" description="Basic and acidic residues" evidence="1">
    <location>
        <begin position="41"/>
        <end position="52"/>
    </location>
</feature>
<dbReference type="EMBL" id="VSRR010000876">
    <property type="protein sequence ID" value="MPC20482.1"/>
    <property type="molecule type" value="Genomic_DNA"/>
</dbReference>
<protein>
    <submittedName>
        <fullName evidence="2">Uncharacterized protein</fullName>
    </submittedName>
</protein>
<evidence type="ECO:0000256" key="1">
    <source>
        <dbReference type="SAM" id="MobiDB-lite"/>
    </source>
</evidence>
<dbReference type="AlphaFoldDB" id="A0A5B7DG69"/>
<proteinExistence type="predicted"/>
<keyword evidence="3" id="KW-1185">Reference proteome</keyword>
<evidence type="ECO:0000313" key="2">
    <source>
        <dbReference type="EMBL" id="MPC20482.1"/>
    </source>
</evidence>
<name>A0A5B7DG69_PORTR</name>
<feature type="region of interest" description="Disordered" evidence="1">
    <location>
        <begin position="1"/>
        <end position="20"/>
    </location>
</feature>
<feature type="region of interest" description="Disordered" evidence="1">
    <location>
        <begin position="39"/>
        <end position="59"/>
    </location>
</feature>